<comment type="similarity">
    <text evidence="2">Belongs to the TonB-dependent receptor family.</text>
</comment>
<keyword evidence="7" id="KW-0675">Receptor</keyword>
<dbReference type="Pfam" id="PF07715">
    <property type="entry name" value="Plug"/>
    <property type="match status" value="1"/>
</dbReference>
<name>A0A437RCJ0_9BURK</name>
<dbReference type="NCBIfam" id="TIGR01782">
    <property type="entry name" value="TonB-Xanth-Caul"/>
    <property type="match status" value="1"/>
</dbReference>
<dbReference type="PANTHER" id="PTHR40980">
    <property type="entry name" value="PLUG DOMAIN-CONTAINING PROTEIN"/>
    <property type="match status" value="1"/>
</dbReference>
<feature type="chain" id="PRO_5019025264" evidence="5">
    <location>
        <begin position="38"/>
        <end position="989"/>
    </location>
</feature>
<dbReference type="Proteomes" id="UP000285575">
    <property type="component" value="Unassembled WGS sequence"/>
</dbReference>
<evidence type="ECO:0000259" key="6">
    <source>
        <dbReference type="Pfam" id="PF07715"/>
    </source>
</evidence>
<dbReference type="InterPro" id="IPR010104">
    <property type="entry name" value="TonB_rcpt_bac"/>
</dbReference>
<gene>
    <name evidence="7" type="ORF">EOE66_17225</name>
</gene>
<keyword evidence="8" id="KW-1185">Reference proteome</keyword>
<dbReference type="EMBL" id="SACR01000005">
    <property type="protein sequence ID" value="RVU44413.1"/>
    <property type="molecule type" value="Genomic_DNA"/>
</dbReference>
<evidence type="ECO:0000256" key="3">
    <source>
        <dbReference type="ARBA" id="ARBA00023136"/>
    </source>
</evidence>
<dbReference type="RefSeq" id="WP_128229958.1">
    <property type="nucleotide sequence ID" value="NZ_SACR01000005.1"/>
</dbReference>
<feature type="domain" description="TonB-dependent receptor plug" evidence="6">
    <location>
        <begin position="72"/>
        <end position="176"/>
    </location>
</feature>
<evidence type="ECO:0000256" key="1">
    <source>
        <dbReference type="ARBA" id="ARBA00004442"/>
    </source>
</evidence>
<dbReference type="PANTHER" id="PTHR40980:SF3">
    <property type="entry name" value="TONB-DEPENDENT RECEPTOR-LIKE BETA-BARREL DOMAIN-CONTAINING PROTEIN"/>
    <property type="match status" value="1"/>
</dbReference>
<dbReference type="Gene3D" id="2.40.170.20">
    <property type="entry name" value="TonB-dependent receptor, beta-barrel domain"/>
    <property type="match status" value="1"/>
</dbReference>
<organism evidence="7 8">
    <name type="scientific">Rubrivivax rivuli</name>
    <dbReference type="NCBI Taxonomy" id="1862385"/>
    <lineage>
        <taxon>Bacteria</taxon>
        <taxon>Pseudomonadati</taxon>
        <taxon>Pseudomonadota</taxon>
        <taxon>Betaproteobacteria</taxon>
        <taxon>Burkholderiales</taxon>
        <taxon>Sphaerotilaceae</taxon>
        <taxon>Rubrivivax</taxon>
    </lineage>
</organism>
<reference evidence="7 8" key="1">
    <citation type="submission" date="2019-01" db="EMBL/GenBank/DDBJ databases">
        <authorList>
            <person name="Chen W.-M."/>
        </authorList>
    </citation>
    <scope>NUCLEOTIDE SEQUENCE [LARGE SCALE GENOMIC DNA]</scope>
    <source>
        <strain evidence="7 8">KYPY4</strain>
    </source>
</reference>
<evidence type="ECO:0000256" key="5">
    <source>
        <dbReference type="SAM" id="SignalP"/>
    </source>
</evidence>
<dbReference type="AlphaFoldDB" id="A0A437RCJ0"/>
<protein>
    <submittedName>
        <fullName evidence="7">TonB-dependent receptor</fullName>
    </submittedName>
</protein>
<dbReference type="OrthoDB" id="8727862at2"/>
<dbReference type="Gene3D" id="2.170.130.10">
    <property type="entry name" value="TonB-dependent receptor, plug domain"/>
    <property type="match status" value="1"/>
</dbReference>
<dbReference type="GO" id="GO:0009279">
    <property type="term" value="C:cell outer membrane"/>
    <property type="evidence" value="ECO:0007669"/>
    <property type="project" value="UniProtKB-SubCell"/>
</dbReference>
<comment type="subcellular location">
    <subcellularLocation>
        <location evidence="1">Cell outer membrane</location>
    </subcellularLocation>
</comment>
<dbReference type="InterPro" id="IPR037066">
    <property type="entry name" value="Plug_dom_sf"/>
</dbReference>
<comment type="caution">
    <text evidence="7">The sequence shown here is derived from an EMBL/GenBank/DDBJ whole genome shotgun (WGS) entry which is preliminary data.</text>
</comment>
<sequence>MHSRNSTHRSNIARPGWGLRPVAAACALLAAAGGVQAQQAPAPAAAASAAAVKETIVVTGLRRSIESSIATKRSSDSIVEAVSSEDIGKLPDASIAESLARLPGLTGQRGTDGRVNVISIRGLSPAFSGALLNGREIVSSNDGRAVEYDQFPSELIGSATVYKTPSASLIGQGLSGTVDLMSRRPLDTRGREMALNLRLERNSLDTQVPGVASPTGKRFSFSFVDQFADNTLGLAVGFARLESTTQSRVTELDQYGDYAVYDLPVTGIPRSLFQAPSVSWGPESKALLPMFWTGSQTTKKNVRDGLLAVLEYKPNKDLRSQLDLYYSKFDTHEVGGKLTSNLFASWGQVFGVGVPSSVSNVGTTQVGQNTYATSGTFSALPTTTTNWDTTRRDKIAAIGWNTSLRMGENWTAIADLSYSKNSRDEVYQEVYAGPWNNATNNWAYGPYRWNVPVDGSAQSFTPVQSGFLANAANLRFGDVAGFDYVPGEPRWTGVIRDPKAKDEIKTLRLSAKRPMDLFGIFSNFTGGLNYTQRDKSIEKNETRLVMPLDAGGNPIRTIPQASVRAPLNMSWMGVDQFMRLDVPSLVSSGALGRKAAEFQLKSNDAFVGEKITTAFVQLDIDSQLAGVPLRGNFGVQAIRSEQRSEGYEYLGLDNNNPNLNLLFRRTGGASYTDVLPSLNLAAELRPDLIARFGLGMATARPNINDMRAGGSTPRLNTDPGPNQGTWQTTYAGNPELKPWKSSAIDFSMEKYFGKRSYVSFAAFRKNLLSYVLSSEQAVDRSTTPLPPGFTPAPGVTVQRLGGEIKPRNGNGGRVEGFEFAASLEASLLHPALEGFGVVFSASKLNSSISDQKVDQNSNLVVLNSKTSINGLSGRSNNLTVYYEQNGFSARVSQRYRSAFTATTRDIFFRPTTRSQGSDKVVDMQLGYAFSDNGPLKGLSLLLQVNNLTDTYTRNYKTPGNVDVPDAAQLVPNYTYQFGRQTLLGAAYKF</sequence>
<evidence type="ECO:0000256" key="4">
    <source>
        <dbReference type="ARBA" id="ARBA00023237"/>
    </source>
</evidence>
<evidence type="ECO:0000313" key="7">
    <source>
        <dbReference type="EMBL" id="RVU44413.1"/>
    </source>
</evidence>
<keyword evidence="5" id="KW-0732">Signal</keyword>
<proteinExistence type="inferred from homology"/>
<evidence type="ECO:0000313" key="8">
    <source>
        <dbReference type="Proteomes" id="UP000285575"/>
    </source>
</evidence>
<keyword evidence="3" id="KW-0472">Membrane</keyword>
<feature type="signal peptide" evidence="5">
    <location>
        <begin position="1"/>
        <end position="37"/>
    </location>
</feature>
<dbReference type="SUPFAM" id="SSF56935">
    <property type="entry name" value="Porins"/>
    <property type="match status" value="1"/>
</dbReference>
<dbReference type="InterPro" id="IPR036942">
    <property type="entry name" value="Beta-barrel_TonB_sf"/>
</dbReference>
<dbReference type="InterPro" id="IPR012910">
    <property type="entry name" value="Plug_dom"/>
</dbReference>
<evidence type="ECO:0000256" key="2">
    <source>
        <dbReference type="ARBA" id="ARBA00009810"/>
    </source>
</evidence>
<keyword evidence="4" id="KW-0998">Cell outer membrane</keyword>
<accession>A0A437RCJ0</accession>